<dbReference type="InterPro" id="IPR011033">
    <property type="entry name" value="PRC_barrel-like_sf"/>
</dbReference>
<dbReference type="SUPFAM" id="SSF50346">
    <property type="entry name" value="PRC-barrel domain"/>
    <property type="match status" value="2"/>
</dbReference>
<gene>
    <name evidence="1" type="ORF">FQP85_22720</name>
</gene>
<dbReference type="Gene3D" id="3.90.50.10">
    <property type="entry name" value="Photosynthetic Reaction Center, subunit H, domain 2"/>
    <property type="match status" value="2"/>
</dbReference>
<evidence type="ECO:0000313" key="2">
    <source>
        <dbReference type="Proteomes" id="UP000317938"/>
    </source>
</evidence>
<dbReference type="Proteomes" id="UP000317938">
    <property type="component" value="Unassembled WGS sequence"/>
</dbReference>
<accession>A0ABY3F7T4</accession>
<sequence length="275" mass="31443">MLRSMKDLENCAIAATDGVIGKEKDFLFDDLAWVIRYFVVETGSWLSSRQVLISPIAVQKPNWIEKILPVLISKEQVKNSPTIDNDKPVSRQNEASLLDYYGYPYYWVGEGFWGGGIYPYLLYRDHQHLPHTEAGARSAQLTHHNVKSEDNKKADPNLRSCKEVIGYHINANDGDIGHVSGLLVEETTWAVRYLIIDTSNWWGGHKVLVPPEWISEVCWLDNTISVDLNRQVIKDAPEYDYNLQITPEFETAIYQHYELAGYWAKVAKAKKLATN</sequence>
<proteinExistence type="predicted"/>
<dbReference type="RefSeq" id="WP_145242835.1">
    <property type="nucleotide sequence ID" value="NZ_VNFF01000038.1"/>
</dbReference>
<evidence type="ECO:0000313" key="1">
    <source>
        <dbReference type="EMBL" id="TVU79730.1"/>
    </source>
</evidence>
<protein>
    <submittedName>
        <fullName evidence="1">PRC-barrel domain containing protein</fullName>
    </submittedName>
</protein>
<dbReference type="EMBL" id="VNFF01000038">
    <property type="protein sequence ID" value="TVU79730.1"/>
    <property type="molecule type" value="Genomic_DNA"/>
</dbReference>
<organism evidence="1 2">
    <name type="scientific">Pseudoalteromonas neustonica</name>
    <dbReference type="NCBI Taxonomy" id="1840331"/>
    <lineage>
        <taxon>Bacteria</taxon>
        <taxon>Pseudomonadati</taxon>
        <taxon>Pseudomonadota</taxon>
        <taxon>Gammaproteobacteria</taxon>
        <taxon>Alteromonadales</taxon>
        <taxon>Pseudoalteromonadaceae</taxon>
        <taxon>Pseudoalteromonas</taxon>
    </lineage>
</organism>
<keyword evidence="2" id="KW-1185">Reference proteome</keyword>
<reference evidence="1 2" key="1">
    <citation type="submission" date="2019-07" db="EMBL/GenBank/DDBJ databases">
        <title>Diversity of Bacteria from Kongsfjorden, Arctic.</title>
        <authorList>
            <person name="Yu Y."/>
        </authorList>
    </citation>
    <scope>NUCLEOTIDE SEQUENCE [LARGE SCALE GENOMIC DNA]</scope>
    <source>
        <strain evidence="1 2">SM1927</strain>
    </source>
</reference>
<name>A0ABY3F7T4_9GAMM</name>
<dbReference type="InterPro" id="IPR014747">
    <property type="entry name" value="Bac_photo_RC_H_C"/>
</dbReference>
<comment type="caution">
    <text evidence="1">The sequence shown here is derived from an EMBL/GenBank/DDBJ whole genome shotgun (WGS) entry which is preliminary data.</text>
</comment>